<dbReference type="OrthoDB" id="416344at2759"/>
<dbReference type="InterPro" id="IPR029058">
    <property type="entry name" value="AB_hydrolase_fold"/>
</dbReference>
<dbReference type="Gene3D" id="2.120.10.30">
    <property type="entry name" value="TolB, C-terminal domain"/>
    <property type="match status" value="1"/>
</dbReference>
<evidence type="ECO:0000256" key="4">
    <source>
        <dbReference type="ARBA" id="ARBA00022801"/>
    </source>
</evidence>
<evidence type="ECO:0000256" key="5">
    <source>
        <dbReference type="ARBA" id="ARBA00022825"/>
    </source>
</evidence>
<comment type="similarity">
    <text evidence="1">Belongs to the peptidase S9C family.</text>
</comment>
<dbReference type="EMBL" id="JANBTW010000007">
    <property type="protein sequence ID" value="KAJ2680120.1"/>
    <property type="molecule type" value="Genomic_DNA"/>
</dbReference>
<name>A0A9W8L0K5_9FUNG</name>
<proteinExistence type="inferred from homology"/>
<evidence type="ECO:0000259" key="8">
    <source>
        <dbReference type="Pfam" id="PF00326"/>
    </source>
</evidence>
<dbReference type="PANTHER" id="PTHR42776:SF13">
    <property type="entry name" value="DIPEPTIDYL-PEPTIDASE 5"/>
    <property type="match status" value="1"/>
</dbReference>
<dbReference type="SUPFAM" id="SSF69304">
    <property type="entry name" value="Tricorn protease N-terminal domain"/>
    <property type="match status" value="1"/>
</dbReference>
<comment type="caution">
    <text evidence="9">The sequence shown here is derived from an EMBL/GenBank/DDBJ whole genome shotgun (WGS) entry which is preliminary data.</text>
</comment>
<sequence length="703" mass="79084">MRIVVAVVAYILGALALANHAPGPYENNKQPLDIRLFHSLNRVGVAVVSPDATKALFTQSHYDQDENKSATFISVLDLTSGVKKQLTPDVIGESFSNPLWFDNGSIGYMHKGSLYRQRLQDPNGTAIYKPAIDVSSVGYRPGHLTFVASVYPNMTTLAQMKKRNESAETKKIDSAQIFDNLWVRHWDEWMTLKKPNVFSVPISNDSNGWVFGEEINLMNGLPVFHDPLIRWSADEYTVDRQGVNVAFVVRNPSDDMAWQTNVDVYIVPIRGNKSPKLLSGSAAGAASGPAFSPDGKYIAWLQMETPAYESDINRIYIHDIASDSTASIARDWELSPLSLLWSSDGKSIYAVVGDKGNNVVYAVDVATGKCQQLTENGSASGLRLLGSDKLVLIHADQDKCSNVHVLDIGTRDMRQLTDVNKDKLKDIYIGPAEDFWFEGARGDKVHGWLVKPLQFDPTKKYPLIYLVHGGPQQYNTHTFSYAQGNPNMYASAGFVTVQVNFHGSASYGQNFTDSIFQQWGGYPYEDLMKGLDYLLQTRSYIDKSRMAAMGASYGGYMMNWFNGHTDRFKALVNHDGMYSTTGFWHSTEELWFPEHDFGGVPYDTKARIHYEQFNPERFAANFSTPTLFIQGGNDFRLTVEQSLAPFTLLRRKGVAARLMYFADENHWITRTGNSVKWYTEVLRWIAEFTNTTLPYKLNQPEYV</sequence>
<dbReference type="InterPro" id="IPR011042">
    <property type="entry name" value="6-blade_b-propeller_TolB-like"/>
</dbReference>
<dbReference type="Gene3D" id="3.40.50.1820">
    <property type="entry name" value="alpha/beta hydrolase"/>
    <property type="match status" value="1"/>
</dbReference>
<organism evidence="9 10">
    <name type="scientific">Coemansia spiralis</name>
    <dbReference type="NCBI Taxonomy" id="417178"/>
    <lineage>
        <taxon>Eukaryota</taxon>
        <taxon>Fungi</taxon>
        <taxon>Fungi incertae sedis</taxon>
        <taxon>Zoopagomycota</taxon>
        <taxon>Kickxellomycotina</taxon>
        <taxon>Kickxellomycetes</taxon>
        <taxon>Kickxellales</taxon>
        <taxon>Kickxellaceae</taxon>
        <taxon>Coemansia</taxon>
    </lineage>
</organism>
<dbReference type="FunFam" id="3.40.50.1820:FF:000028">
    <property type="entry name" value="S9 family peptidase"/>
    <property type="match status" value="1"/>
</dbReference>
<evidence type="ECO:0000256" key="3">
    <source>
        <dbReference type="ARBA" id="ARBA00022729"/>
    </source>
</evidence>
<dbReference type="Pfam" id="PF00326">
    <property type="entry name" value="Peptidase_S9"/>
    <property type="match status" value="1"/>
</dbReference>
<reference evidence="9" key="1">
    <citation type="submission" date="2022-07" db="EMBL/GenBank/DDBJ databases">
        <title>Phylogenomic reconstructions and comparative analyses of Kickxellomycotina fungi.</title>
        <authorList>
            <person name="Reynolds N.K."/>
            <person name="Stajich J.E."/>
            <person name="Barry K."/>
            <person name="Grigoriev I.V."/>
            <person name="Crous P."/>
            <person name="Smith M.E."/>
        </authorList>
    </citation>
    <scope>NUCLEOTIDE SEQUENCE</scope>
    <source>
        <strain evidence="9">NRRL 3115</strain>
    </source>
</reference>
<evidence type="ECO:0000256" key="7">
    <source>
        <dbReference type="SAM" id="SignalP"/>
    </source>
</evidence>
<keyword evidence="2" id="KW-0645">Protease</keyword>
<evidence type="ECO:0000256" key="2">
    <source>
        <dbReference type="ARBA" id="ARBA00022670"/>
    </source>
</evidence>
<evidence type="ECO:0000256" key="6">
    <source>
        <dbReference type="ARBA" id="ARBA00032829"/>
    </source>
</evidence>
<dbReference type="Proteomes" id="UP001151518">
    <property type="component" value="Unassembled WGS sequence"/>
</dbReference>
<keyword evidence="5" id="KW-0720">Serine protease</keyword>
<dbReference type="GO" id="GO:0006508">
    <property type="term" value="P:proteolysis"/>
    <property type="evidence" value="ECO:0007669"/>
    <property type="project" value="UniProtKB-KW"/>
</dbReference>
<feature type="chain" id="PRO_5040932470" description="Dipeptidyl-peptidase V" evidence="7">
    <location>
        <begin position="17"/>
        <end position="703"/>
    </location>
</feature>
<dbReference type="SUPFAM" id="SSF53474">
    <property type="entry name" value="alpha/beta-Hydrolases"/>
    <property type="match status" value="1"/>
</dbReference>
<dbReference type="Pfam" id="PF07676">
    <property type="entry name" value="PD40"/>
    <property type="match status" value="1"/>
</dbReference>
<feature type="signal peptide" evidence="7">
    <location>
        <begin position="1"/>
        <end position="16"/>
    </location>
</feature>
<accession>A0A9W8L0K5</accession>
<dbReference type="PANTHER" id="PTHR42776">
    <property type="entry name" value="SERINE PEPTIDASE S9 FAMILY MEMBER"/>
    <property type="match status" value="1"/>
</dbReference>
<evidence type="ECO:0000313" key="10">
    <source>
        <dbReference type="Proteomes" id="UP001151518"/>
    </source>
</evidence>
<dbReference type="GO" id="GO:0004252">
    <property type="term" value="F:serine-type endopeptidase activity"/>
    <property type="evidence" value="ECO:0007669"/>
    <property type="project" value="TreeGrafter"/>
</dbReference>
<keyword evidence="4" id="KW-0378">Hydrolase</keyword>
<dbReference type="InterPro" id="IPR001375">
    <property type="entry name" value="Peptidase_S9_cat"/>
</dbReference>
<evidence type="ECO:0000256" key="1">
    <source>
        <dbReference type="ARBA" id="ARBA00010040"/>
    </source>
</evidence>
<dbReference type="AlphaFoldDB" id="A0A9W8L0K5"/>
<keyword evidence="3 7" id="KW-0732">Signal</keyword>
<dbReference type="InterPro" id="IPR011659">
    <property type="entry name" value="WD40"/>
</dbReference>
<protein>
    <recommendedName>
        <fullName evidence="6">Dipeptidyl-peptidase V</fullName>
    </recommendedName>
</protein>
<feature type="domain" description="Peptidase S9 prolyl oligopeptidase catalytic" evidence="8">
    <location>
        <begin position="484"/>
        <end position="690"/>
    </location>
</feature>
<evidence type="ECO:0000313" key="9">
    <source>
        <dbReference type="EMBL" id="KAJ2680120.1"/>
    </source>
</evidence>
<gene>
    <name evidence="9" type="primary">dpp5_1</name>
    <name evidence="9" type="ORF">GGI25_001011</name>
</gene>